<organism evidence="2 3">
    <name type="scientific">Acipenser ruthenus</name>
    <name type="common">Sterlet sturgeon</name>
    <dbReference type="NCBI Taxonomy" id="7906"/>
    <lineage>
        <taxon>Eukaryota</taxon>
        <taxon>Metazoa</taxon>
        <taxon>Chordata</taxon>
        <taxon>Craniata</taxon>
        <taxon>Vertebrata</taxon>
        <taxon>Euteleostomi</taxon>
        <taxon>Actinopterygii</taxon>
        <taxon>Chondrostei</taxon>
        <taxon>Acipenseriformes</taxon>
        <taxon>Acipenseridae</taxon>
        <taxon>Acipenser</taxon>
    </lineage>
</organism>
<comment type="caution">
    <text evidence="2">The sequence shown here is derived from an EMBL/GenBank/DDBJ whole genome shotgun (WGS) entry which is preliminary data.</text>
</comment>
<keyword evidence="3" id="KW-1185">Reference proteome</keyword>
<protein>
    <submittedName>
        <fullName evidence="2">Uncharacterized protein</fullName>
    </submittedName>
</protein>
<evidence type="ECO:0000313" key="2">
    <source>
        <dbReference type="EMBL" id="RXM93595.1"/>
    </source>
</evidence>
<reference evidence="2 3" key="1">
    <citation type="submission" date="2019-01" db="EMBL/GenBank/DDBJ databases">
        <title>Draft Genome and Complete Hox-Cluster Characterization of the Sterlet Sturgeon (Acipenser ruthenus).</title>
        <authorList>
            <person name="Wei Q."/>
        </authorList>
    </citation>
    <scope>NUCLEOTIDE SEQUENCE [LARGE SCALE GENOMIC DNA]</scope>
    <source>
        <strain evidence="2">WHYD16114868_AA</strain>
        <tissue evidence="2">Blood</tissue>
    </source>
</reference>
<dbReference type="Proteomes" id="UP000289886">
    <property type="component" value="Unassembled WGS sequence"/>
</dbReference>
<feature type="region of interest" description="Disordered" evidence="1">
    <location>
        <begin position="30"/>
        <end position="52"/>
    </location>
</feature>
<proteinExistence type="predicted"/>
<feature type="compositionally biased region" description="Acidic residues" evidence="1">
    <location>
        <begin position="36"/>
        <end position="46"/>
    </location>
</feature>
<name>A0A444UZI5_ACIRT</name>
<dbReference type="EMBL" id="SCEB01004366">
    <property type="protein sequence ID" value="RXM93595.1"/>
    <property type="molecule type" value="Genomic_DNA"/>
</dbReference>
<evidence type="ECO:0000313" key="3">
    <source>
        <dbReference type="Proteomes" id="UP000289886"/>
    </source>
</evidence>
<evidence type="ECO:0000256" key="1">
    <source>
        <dbReference type="SAM" id="MobiDB-lite"/>
    </source>
</evidence>
<dbReference type="AlphaFoldDB" id="A0A444UZI5"/>
<gene>
    <name evidence="2" type="ORF">EOD39_18908</name>
</gene>
<sequence length="90" mass="9759">MVLSRKLTVQEALDIFESEEDAQEVYLEPPDPAVQSDEDSADDEGGLVDNLSGRQLRSGAVVVLASGEHLGDEILNETQGDVPEPHLDTR</sequence>
<accession>A0A444UZI5</accession>